<dbReference type="EMBL" id="CP029187">
    <property type="protein sequence ID" value="AWI25679.1"/>
    <property type="molecule type" value="Genomic_DNA"/>
</dbReference>
<feature type="transmembrane region" description="Helical" evidence="1">
    <location>
        <begin position="56"/>
        <end position="78"/>
    </location>
</feature>
<protein>
    <recommendedName>
        <fullName evidence="4">Glycosyltransferase RgtA/B/C/D-like domain-containing protein</fullName>
    </recommendedName>
</protein>
<feature type="transmembrane region" description="Helical" evidence="1">
    <location>
        <begin position="212"/>
        <end position="231"/>
    </location>
</feature>
<evidence type="ECO:0008006" key="4">
    <source>
        <dbReference type="Google" id="ProtNLM"/>
    </source>
</evidence>
<keyword evidence="1" id="KW-0812">Transmembrane</keyword>
<feature type="transmembrane region" description="Helical" evidence="1">
    <location>
        <begin position="403"/>
        <end position="421"/>
    </location>
</feature>
<feature type="transmembrane region" description="Helical" evidence="1">
    <location>
        <begin position="376"/>
        <end position="396"/>
    </location>
</feature>
<dbReference type="Proteomes" id="UP000244937">
    <property type="component" value="Chromosome"/>
</dbReference>
<evidence type="ECO:0000256" key="1">
    <source>
        <dbReference type="SAM" id="Phobius"/>
    </source>
</evidence>
<evidence type="ECO:0000313" key="2">
    <source>
        <dbReference type="EMBL" id="AWI25679.1"/>
    </source>
</evidence>
<dbReference type="AlphaFoldDB" id="A0A2S1SH33"/>
<keyword evidence="1" id="KW-0472">Membrane</keyword>
<name>A0A2S1SH33_9FLAO</name>
<dbReference type="OrthoDB" id="1329403at2"/>
<feature type="transmembrane region" description="Helical" evidence="1">
    <location>
        <begin position="316"/>
        <end position="338"/>
    </location>
</feature>
<feature type="transmembrane region" description="Helical" evidence="1">
    <location>
        <begin position="117"/>
        <end position="135"/>
    </location>
</feature>
<organism evidence="2 3">
    <name type="scientific">Flavobacterium pallidum</name>
    <dbReference type="NCBI Taxonomy" id="2172098"/>
    <lineage>
        <taxon>Bacteria</taxon>
        <taxon>Pseudomonadati</taxon>
        <taxon>Bacteroidota</taxon>
        <taxon>Flavobacteriia</taxon>
        <taxon>Flavobacteriales</taxon>
        <taxon>Flavobacteriaceae</taxon>
        <taxon>Flavobacterium</taxon>
    </lineage>
</organism>
<evidence type="ECO:0000313" key="3">
    <source>
        <dbReference type="Proteomes" id="UP000244937"/>
    </source>
</evidence>
<feature type="transmembrane region" description="Helical" evidence="1">
    <location>
        <begin position="350"/>
        <end position="370"/>
    </location>
</feature>
<keyword evidence="3" id="KW-1185">Reference proteome</keyword>
<feature type="transmembrane region" description="Helical" evidence="1">
    <location>
        <begin position="87"/>
        <end position="105"/>
    </location>
</feature>
<accession>A0A2S1SH33</accession>
<gene>
    <name evidence="2" type="ORF">HYN49_07070</name>
</gene>
<sequence>MMAKINTKLFPLLNVLFLLANLGLQFVNFKFFFLNPLSNADEGGYLRQVSQGNVSWSYISGSFSQPYTFLGCILDFFIKDAALSNRIVSLIFGMALVLFLFFYFRKHKSTIFTENPKFWNDFALFNIFFAVVTIIRGHFQGTPDMTSTFFTVIGFIMLIEIIFNHARDKKVWLIGLFFALAFTARPTFLVMMVAFLLTLLLFYRKALIGKPLLLTGVFFAAFTAAINLYPITEKGNIVLDVKEIPESVGTNWFEMNYLMAKKWDAGEIPRTQWLSSAEVMNFKKMNPDHVFPKNHFDLLIREPGLYSRQMLRMGSISIYSSFRYLYLFFPFLLLLPFVRKKYSDQDYRRKAGFIICFYFSALFIYMFFAVKLMEFRWMHAMLAVYIFYALDFLKYVPQKQRLLLFNGTFVLGILFCIVAAFRGV</sequence>
<keyword evidence="1" id="KW-1133">Transmembrane helix</keyword>
<dbReference type="RefSeq" id="WP_108903465.1">
    <property type="nucleotide sequence ID" value="NZ_CP029187.1"/>
</dbReference>
<feature type="transmembrane region" description="Helical" evidence="1">
    <location>
        <begin position="172"/>
        <end position="200"/>
    </location>
</feature>
<reference evidence="2 3" key="1">
    <citation type="submission" date="2018-05" db="EMBL/GenBank/DDBJ databases">
        <title>Genome sequencing of Flavobacterium sp. HYN0049.</title>
        <authorList>
            <person name="Yi H."/>
            <person name="Baek C."/>
        </authorList>
    </citation>
    <scope>NUCLEOTIDE SEQUENCE [LARGE SCALE GENOMIC DNA]</scope>
    <source>
        <strain evidence="2 3">HYN0049</strain>
    </source>
</reference>
<proteinExistence type="predicted"/>
<dbReference type="KEGG" id="fpal:HYN49_07070"/>
<feature type="transmembrane region" description="Helical" evidence="1">
    <location>
        <begin position="147"/>
        <end position="166"/>
    </location>
</feature>